<reference evidence="3" key="1">
    <citation type="submission" date="2023-08" db="EMBL/GenBank/DDBJ databases">
        <title>A de novo genome assembly of Solanum verrucosum Schlechtendal, a Mexican diploid species geographically isolated from the other diploid A-genome species in potato relatives.</title>
        <authorList>
            <person name="Hosaka K."/>
        </authorList>
    </citation>
    <scope>NUCLEOTIDE SEQUENCE</scope>
    <source>
        <tissue evidence="3">Young leaves</tissue>
    </source>
</reference>
<evidence type="ECO:0000313" key="3">
    <source>
        <dbReference type="EMBL" id="WMV20474.1"/>
    </source>
</evidence>
<dbReference type="AlphaFoldDB" id="A0AAF0QB65"/>
<protein>
    <recommendedName>
        <fullName evidence="2">Reverse transcriptase zinc-binding domain-containing protein</fullName>
    </recommendedName>
</protein>
<dbReference type="InterPro" id="IPR026960">
    <property type="entry name" value="RVT-Znf"/>
</dbReference>
<evidence type="ECO:0000259" key="2">
    <source>
        <dbReference type="Pfam" id="PF13966"/>
    </source>
</evidence>
<sequence length="570" mass="65524">MRGKDKKLIISPRFPKKQWNPTNRRFIRDTDIEVTTASMEIKKDDIATNNSFNALNEEPDDVEKHKVEGEKMNTKEWITNSIYKNTITTGNQGFKNSEANNMENTKDKNVEIIHKEDESGEMIANNVMPSQEFEDLIKLWFFILTCKIQSRLQMIMRTYLMKIYMGRYLGGHGVVVIDMLEFEEDFLLNSEDVENMNILTGCSPGKQDQLHYVRRIRDINAIVMYPGAIEQISPIKELHDLVTHNTTDKESTPVKEANSQQNELVIDRVEVEHQSDHAQVDTNAGGSPKGNQRRRKIEMADTRQTTTCQGLDTTAGESTGEIPQVEERSITENVLLVQEIIVDIRKRSKVSNVVFKLDVAKIYDRDSEDRDNPMWMLNNSSKFSVKSAWEIIRIPGVEDECFDKIWEKGVPFKVSFFFWRLVTKRIRIGEFFARIGSEEEIVCCCCDQWAFESYQHMFVSCPAANHMWNWFARAAGVEGYKPTILPIVIYWKPPNDGTYKCNSDGASKGNSGQSAGGFCIRNWKGDFIFAATYELGMITSWRGYGITFHTGAGPRWVELKKSLMDKNTWH</sequence>
<feature type="domain" description="Reverse transcriptase zinc-binding" evidence="2">
    <location>
        <begin position="383"/>
        <end position="468"/>
    </location>
</feature>
<name>A0AAF0QB65_SOLVR</name>
<dbReference type="Proteomes" id="UP001234989">
    <property type="component" value="Chromosome 3"/>
</dbReference>
<dbReference type="EMBL" id="CP133614">
    <property type="protein sequence ID" value="WMV20474.1"/>
    <property type="molecule type" value="Genomic_DNA"/>
</dbReference>
<evidence type="ECO:0000313" key="4">
    <source>
        <dbReference type="Proteomes" id="UP001234989"/>
    </source>
</evidence>
<dbReference type="PANTHER" id="PTHR47723:SF24">
    <property type="entry name" value="RNASE H TYPE-1 DOMAIN-CONTAINING PROTEIN"/>
    <property type="match status" value="1"/>
</dbReference>
<proteinExistence type="predicted"/>
<keyword evidence="4" id="KW-1185">Reference proteome</keyword>
<accession>A0AAF0QB65</accession>
<dbReference type="Pfam" id="PF13966">
    <property type="entry name" value="zf-RVT"/>
    <property type="match status" value="1"/>
</dbReference>
<evidence type="ECO:0000256" key="1">
    <source>
        <dbReference type="SAM" id="MobiDB-lite"/>
    </source>
</evidence>
<dbReference type="PANTHER" id="PTHR47723">
    <property type="entry name" value="OS05G0353850 PROTEIN"/>
    <property type="match status" value="1"/>
</dbReference>
<gene>
    <name evidence="3" type="ORF">MTR67_013859</name>
</gene>
<dbReference type="InterPro" id="IPR053151">
    <property type="entry name" value="RNase_H-like"/>
</dbReference>
<feature type="region of interest" description="Disordered" evidence="1">
    <location>
        <begin position="275"/>
        <end position="305"/>
    </location>
</feature>
<organism evidence="3 4">
    <name type="scientific">Solanum verrucosum</name>
    <dbReference type="NCBI Taxonomy" id="315347"/>
    <lineage>
        <taxon>Eukaryota</taxon>
        <taxon>Viridiplantae</taxon>
        <taxon>Streptophyta</taxon>
        <taxon>Embryophyta</taxon>
        <taxon>Tracheophyta</taxon>
        <taxon>Spermatophyta</taxon>
        <taxon>Magnoliopsida</taxon>
        <taxon>eudicotyledons</taxon>
        <taxon>Gunneridae</taxon>
        <taxon>Pentapetalae</taxon>
        <taxon>asterids</taxon>
        <taxon>lamiids</taxon>
        <taxon>Solanales</taxon>
        <taxon>Solanaceae</taxon>
        <taxon>Solanoideae</taxon>
        <taxon>Solaneae</taxon>
        <taxon>Solanum</taxon>
    </lineage>
</organism>